<organism evidence="7 8">
    <name type="scientific">Catellatospora bangladeshensis</name>
    <dbReference type="NCBI Taxonomy" id="310355"/>
    <lineage>
        <taxon>Bacteria</taxon>
        <taxon>Bacillati</taxon>
        <taxon>Actinomycetota</taxon>
        <taxon>Actinomycetes</taxon>
        <taxon>Micromonosporales</taxon>
        <taxon>Micromonosporaceae</taxon>
        <taxon>Catellatospora</taxon>
    </lineage>
</organism>
<keyword evidence="4" id="KW-0479">Metal-binding</keyword>
<dbReference type="PROSITE" id="PS00723">
    <property type="entry name" value="POLYPRENYL_SYNTHASE_1"/>
    <property type="match status" value="1"/>
</dbReference>
<dbReference type="PROSITE" id="PS00444">
    <property type="entry name" value="POLYPRENYL_SYNTHASE_2"/>
    <property type="match status" value="1"/>
</dbReference>
<keyword evidence="8" id="KW-1185">Reference proteome</keyword>
<comment type="caution">
    <text evidence="7">The sequence shown here is derived from an EMBL/GenBank/DDBJ whole genome shotgun (WGS) entry which is preliminary data.</text>
</comment>
<dbReference type="RefSeq" id="WP_203746431.1">
    <property type="nucleotide sequence ID" value="NZ_BONF01000016.1"/>
</dbReference>
<evidence type="ECO:0000256" key="6">
    <source>
        <dbReference type="RuleBase" id="RU004466"/>
    </source>
</evidence>
<dbReference type="AlphaFoldDB" id="A0A8J3JCI9"/>
<evidence type="ECO:0000256" key="4">
    <source>
        <dbReference type="ARBA" id="ARBA00022723"/>
    </source>
</evidence>
<name>A0A8J3JCI9_9ACTN</name>
<dbReference type="Gene3D" id="1.10.600.10">
    <property type="entry name" value="Farnesyl Diphosphate Synthase"/>
    <property type="match status" value="1"/>
</dbReference>
<accession>A0A8J3JCI9</accession>
<evidence type="ECO:0000256" key="3">
    <source>
        <dbReference type="ARBA" id="ARBA00022679"/>
    </source>
</evidence>
<dbReference type="GO" id="GO:0008299">
    <property type="term" value="P:isoprenoid biosynthetic process"/>
    <property type="evidence" value="ECO:0007669"/>
    <property type="project" value="InterPro"/>
</dbReference>
<evidence type="ECO:0000256" key="5">
    <source>
        <dbReference type="ARBA" id="ARBA00022842"/>
    </source>
</evidence>
<dbReference type="GO" id="GO:0046872">
    <property type="term" value="F:metal ion binding"/>
    <property type="evidence" value="ECO:0007669"/>
    <property type="project" value="UniProtKB-KW"/>
</dbReference>
<dbReference type="Pfam" id="PF00348">
    <property type="entry name" value="polyprenyl_synt"/>
    <property type="match status" value="1"/>
</dbReference>
<dbReference type="InterPro" id="IPR000092">
    <property type="entry name" value="Polyprenyl_synt"/>
</dbReference>
<dbReference type="SUPFAM" id="SSF48576">
    <property type="entry name" value="Terpenoid synthases"/>
    <property type="match status" value="1"/>
</dbReference>
<protein>
    <submittedName>
        <fullName evidence="7">Geranylgeranyl pyrophosphate synthase</fullName>
    </submittedName>
</protein>
<dbReference type="InterPro" id="IPR033749">
    <property type="entry name" value="Polyprenyl_synt_CS"/>
</dbReference>
<comment type="similarity">
    <text evidence="2 6">Belongs to the FPP/GGPP synthase family.</text>
</comment>
<dbReference type="GO" id="GO:0004659">
    <property type="term" value="F:prenyltransferase activity"/>
    <property type="evidence" value="ECO:0007669"/>
    <property type="project" value="InterPro"/>
</dbReference>
<sequence length="376" mass="39455">MANDTFSALAAHPCPAVPAAPTHHAADLPLLVEYTLSEFVRAETQALAEVDQALEPLLSAARDAVLGGGKRVRPQFAYWGWRSVAGPHAPVGMVLPALAALELLHAFALVHDDVMDRSDTRRGRPTAHRALADGHRAAGLRGDAAHFGDAAAVLAGDLLLVWADRLMARAGVPDRTLREARAAYDRMRVEAIAGQFLDVLGDCARTWSPERALRTARLKTAGYTATWPLHYGAALADAGGGGFARGPLGRAFTRYGLAVGEAFQLRDDLLGLFGEPSVTGKPVGDDLGKPTMLLLLAQARASAAQRAELAAVLAAPRPDVARLAAVVRDTGAPEQLSEMIGERVADAHAALAAAPVDDDTRTALGELAAAVAWRAA</sequence>
<proteinExistence type="inferred from homology"/>
<keyword evidence="3 6" id="KW-0808">Transferase</keyword>
<dbReference type="Proteomes" id="UP000601223">
    <property type="component" value="Unassembled WGS sequence"/>
</dbReference>
<dbReference type="SFLD" id="SFLDS00005">
    <property type="entry name" value="Isoprenoid_Synthase_Type_I"/>
    <property type="match status" value="1"/>
</dbReference>
<evidence type="ECO:0000313" key="7">
    <source>
        <dbReference type="EMBL" id="GIF81816.1"/>
    </source>
</evidence>
<dbReference type="PANTHER" id="PTHR12001">
    <property type="entry name" value="GERANYLGERANYL PYROPHOSPHATE SYNTHASE"/>
    <property type="match status" value="1"/>
</dbReference>
<dbReference type="PANTHER" id="PTHR12001:SF85">
    <property type="entry name" value="SHORT CHAIN ISOPRENYL DIPHOSPHATE SYNTHASE"/>
    <property type="match status" value="1"/>
</dbReference>
<dbReference type="InterPro" id="IPR008949">
    <property type="entry name" value="Isoprenoid_synthase_dom_sf"/>
</dbReference>
<reference evidence="7 8" key="1">
    <citation type="submission" date="2021-01" db="EMBL/GenBank/DDBJ databases">
        <title>Whole genome shotgun sequence of Catellatospora bangladeshensis NBRC 107357.</title>
        <authorList>
            <person name="Komaki H."/>
            <person name="Tamura T."/>
        </authorList>
    </citation>
    <scope>NUCLEOTIDE SEQUENCE [LARGE SCALE GENOMIC DNA]</scope>
    <source>
        <strain evidence="7 8">NBRC 107357</strain>
    </source>
</reference>
<gene>
    <name evidence="7" type="ORF">Cba03nite_31650</name>
</gene>
<evidence type="ECO:0000256" key="2">
    <source>
        <dbReference type="ARBA" id="ARBA00006706"/>
    </source>
</evidence>
<keyword evidence="5" id="KW-0460">Magnesium</keyword>
<dbReference type="EMBL" id="BONF01000016">
    <property type="protein sequence ID" value="GIF81816.1"/>
    <property type="molecule type" value="Genomic_DNA"/>
</dbReference>
<evidence type="ECO:0000313" key="8">
    <source>
        <dbReference type="Proteomes" id="UP000601223"/>
    </source>
</evidence>
<comment type="cofactor">
    <cofactor evidence="1">
        <name>Mg(2+)</name>
        <dbReference type="ChEBI" id="CHEBI:18420"/>
    </cofactor>
</comment>
<evidence type="ECO:0000256" key="1">
    <source>
        <dbReference type="ARBA" id="ARBA00001946"/>
    </source>
</evidence>